<dbReference type="EMBL" id="CADCTI010000052">
    <property type="protein sequence ID" value="CAA9220355.1"/>
    <property type="molecule type" value="Genomic_DNA"/>
</dbReference>
<evidence type="ECO:0000256" key="1">
    <source>
        <dbReference type="SAM" id="MobiDB-lite"/>
    </source>
</evidence>
<dbReference type="AlphaFoldDB" id="A0A6J4HD56"/>
<reference evidence="2" key="1">
    <citation type="submission" date="2020-02" db="EMBL/GenBank/DDBJ databases">
        <authorList>
            <person name="Meier V. D."/>
        </authorList>
    </citation>
    <scope>NUCLEOTIDE SEQUENCE</scope>
    <source>
        <strain evidence="2">AVDCRST_MAG57</strain>
    </source>
</reference>
<gene>
    <name evidence="2" type="ORF">AVDCRST_MAG57-540</name>
</gene>
<proteinExistence type="predicted"/>
<feature type="non-terminal residue" evidence="2">
    <location>
        <position position="1"/>
    </location>
</feature>
<feature type="region of interest" description="Disordered" evidence="1">
    <location>
        <begin position="1"/>
        <end position="72"/>
    </location>
</feature>
<sequence length="72" mass="7269">CELIPARARTTSGATTPRPSPERPVAASARNPTRRPPQAPGSPTSSSAAWPGRTSATRGRPAPSAGKPRGAA</sequence>
<protein>
    <submittedName>
        <fullName evidence="2">Uncharacterized protein</fullName>
    </submittedName>
</protein>
<organism evidence="2">
    <name type="scientific">uncultured Blastococcus sp</name>
    <dbReference type="NCBI Taxonomy" id="217144"/>
    <lineage>
        <taxon>Bacteria</taxon>
        <taxon>Bacillati</taxon>
        <taxon>Actinomycetota</taxon>
        <taxon>Actinomycetes</taxon>
        <taxon>Geodermatophilales</taxon>
        <taxon>Geodermatophilaceae</taxon>
        <taxon>Blastococcus</taxon>
        <taxon>environmental samples</taxon>
    </lineage>
</organism>
<name>A0A6J4HD56_9ACTN</name>
<evidence type="ECO:0000313" key="2">
    <source>
        <dbReference type="EMBL" id="CAA9220355.1"/>
    </source>
</evidence>
<accession>A0A6J4HD56</accession>
<feature type="non-terminal residue" evidence="2">
    <location>
        <position position="72"/>
    </location>
</feature>